<dbReference type="InterPro" id="IPR012347">
    <property type="entry name" value="Ferritin-like"/>
</dbReference>
<sequence length="315" mass="33763">MASAGVAVSSAASSPVTPATTPRRLRRVRGSFNRVTVSSLVAVPRGTGHGLPKYRLSHGHINRRQQARHITFRSTGHRSVLGRSQQCRTHTQQEVVVRSRRTWVVTAALFALALTGCDSGADDASKGASKSAGSGGPTVVVPGKPGEENRTMSAEEAAGHRAQDDSPNSADVEYAQMMIVHHEQALKMTELVPQRAQSTAVKGLADRISAAQAPEIEVMRDWLKVNKKPVEARGHAAHGAMPGMATDAQLAELRGAKGKAFDTLFLTLMITHHEGAITMATDVKSQGNNIQVEEMADDVVAQQTSEISRMRAMLR</sequence>
<feature type="domain" description="DUF305" evidence="2">
    <location>
        <begin position="171"/>
        <end position="314"/>
    </location>
</feature>
<dbReference type="PANTHER" id="PTHR36933:SF1">
    <property type="entry name" value="SLL0788 PROTEIN"/>
    <property type="match status" value="1"/>
</dbReference>
<dbReference type="PANTHER" id="PTHR36933">
    <property type="entry name" value="SLL0788 PROTEIN"/>
    <property type="match status" value="1"/>
</dbReference>
<reference evidence="3 4" key="1">
    <citation type="submission" date="2020-08" db="EMBL/GenBank/DDBJ databases">
        <title>A novel species.</title>
        <authorList>
            <person name="Gao J."/>
        </authorList>
    </citation>
    <scope>NUCLEOTIDE SEQUENCE [LARGE SCALE GENOMIC DNA]</scope>
    <source>
        <strain evidence="3 4">CRXT-G-22</strain>
    </source>
</reference>
<proteinExistence type="predicted"/>
<gene>
    <name evidence="3" type="ORF">IAG44_05390</name>
</gene>
<accession>A0A7H0I821</accession>
<evidence type="ECO:0000259" key="2">
    <source>
        <dbReference type="Pfam" id="PF03713"/>
    </source>
</evidence>
<evidence type="ECO:0000256" key="1">
    <source>
        <dbReference type="SAM" id="MobiDB-lite"/>
    </source>
</evidence>
<feature type="region of interest" description="Disordered" evidence="1">
    <location>
        <begin position="121"/>
        <end position="168"/>
    </location>
</feature>
<name>A0A7H0I821_9ACTN</name>
<dbReference type="Pfam" id="PF03713">
    <property type="entry name" value="DUF305"/>
    <property type="match status" value="1"/>
</dbReference>
<keyword evidence="4" id="KW-1185">Reference proteome</keyword>
<dbReference type="EMBL" id="CP060828">
    <property type="protein sequence ID" value="QNP68937.1"/>
    <property type="molecule type" value="Genomic_DNA"/>
</dbReference>
<evidence type="ECO:0000313" key="4">
    <source>
        <dbReference type="Proteomes" id="UP000516052"/>
    </source>
</evidence>
<dbReference type="AlphaFoldDB" id="A0A7H0I821"/>
<protein>
    <submittedName>
        <fullName evidence="3">DUF305 domain-containing protein</fullName>
    </submittedName>
</protein>
<dbReference type="Proteomes" id="UP000516052">
    <property type="component" value="Chromosome"/>
</dbReference>
<dbReference type="KEGG" id="sroi:IAG44_05390"/>
<dbReference type="InterPro" id="IPR005183">
    <property type="entry name" value="DUF305_CopM-like"/>
</dbReference>
<feature type="compositionally biased region" description="Low complexity" evidence="1">
    <location>
        <begin position="126"/>
        <end position="144"/>
    </location>
</feature>
<dbReference type="Gene3D" id="1.20.1260.10">
    <property type="match status" value="1"/>
</dbReference>
<evidence type="ECO:0000313" key="3">
    <source>
        <dbReference type="EMBL" id="QNP68937.1"/>
    </source>
</evidence>
<organism evidence="3 4">
    <name type="scientific">Streptomyces roseirectus</name>
    <dbReference type="NCBI Taxonomy" id="2768066"/>
    <lineage>
        <taxon>Bacteria</taxon>
        <taxon>Bacillati</taxon>
        <taxon>Actinomycetota</taxon>
        <taxon>Actinomycetes</taxon>
        <taxon>Kitasatosporales</taxon>
        <taxon>Streptomycetaceae</taxon>
        <taxon>Streptomyces</taxon>
    </lineage>
</organism>
<feature type="region of interest" description="Disordered" evidence="1">
    <location>
        <begin position="1"/>
        <end position="22"/>
    </location>
</feature>